<evidence type="ECO:0000313" key="1">
    <source>
        <dbReference type="EMBL" id="SUA46431.1"/>
    </source>
</evidence>
<organism evidence="1 2">
    <name type="scientific">Nocardia africana</name>
    <dbReference type="NCBI Taxonomy" id="134964"/>
    <lineage>
        <taxon>Bacteria</taxon>
        <taxon>Bacillati</taxon>
        <taxon>Actinomycetota</taxon>
        <taxon>Actinomycetes</taxon>
        <taxon>Mycobacteriales</taxon>
        <taxon>Nocardiaceae</taxon>
        <taxon>Nocardia</taxon>
    </lineage>
</organism>
<evidence type="ECO:0000313" key="2">
    <source>
        <dbReference type="Proteomes" id="UP000255082"/>
    </source>
</evidence>
<dbReference type="AlphaFoldDB" id="A0A378X1A6"/>
<name>A0A378X1A6_9NOCA</name>
<dbReference type="Proteomes" id="UP000255082">
    <property type="component" value="Unassembled WGS sequence"/>
</dbReference>
<protein>
    <submittedName>
        <fullName evidence="1">Uncharacterized protein</fullName>
    </submittedName>
</protein>
<gene>
    <name evidence="1" type="ORF">NCTC13184_04956</name>
</gene>
<accession>A0A378X1A6</accession>
<proteinExistence type="predicted"/>
<sequence length="54" mass="6435">MYSSTAKTVGQYSTGTFAVVEVWIWLTWETAPPAFWKRLNGYRYELLFVHRYGR</sequence>
<dbReference type="EMBL" id="UGRU01000001">
    <property type="protein sequence ID" value="SUA46431.1"/>
    <property type="molecule type" value="Genomic_DNA"/>
</dbReference>
<reference evidence="1 2" key="1">
    <citation type="submission" date="2018-06" db="EMBL/GenBank/DDBJ databases">
        <authorList>
            <consortium name="Pathogen Informatics"/>
            <person name="Doyle S."/>
        </authorList>
    </citation>
    <scope>NUCLEOTIDE SEQUENCE [LARGE SCALE GENOMIC DNA]</scope>
    <source>
        <strain evidence="1 2">NCTC13184</strain>
    </source>
</reference>